<keyword evidence="9 11" id="KW-0030">Aminoacyl-tRNA synthetase</keyword>
<dbReference type="Gene3D" id="3.40.50.620">
    <property type="entry name" value="HUPs"/>
    <property type="match status" value="2"/>
</dbReference>
<feature type="binding site" evidence="11">
    <location>
        <position position="515"/>
    </location>
    <ligand>
        <name>ATP</name>
        <dbReference type="ChEBI" id="CHEBI:30616"/>
    </ligand>
</feature>
<proteinExistence type="inferred from homology"/>
<feature type="coiled-coil region" evidence="11">
    <location>
        <begin position="788"/>
        <end position="850"/>
    </location>
</feature>
<dbReference type="Pfam" id="PF10458">
    <property type="entry name" value="Val_tRNA-synt_C"/>
    <property type="match status" value="1"/>
</dbReference>
<comment type="domain">
    <text evidence="11">ValRS has two distinct active sites: one for aminoacylation and one for editing. The misactivated threonine is translocated from the active site to the editing site.</text>
</comment>
<dbReference type="Gene3D" id="1.10.287.380">
    <property type="entry name" value="Valyl-tRNA synthetase, C-terminal domain"/>
    <property type="match status" value="1"/>
</dbReference>
<evidence type="ECO:0000313" key="15">
    <source>
        <dbReference type="EMBL" id="CCV65934.1"/>
    </source>
</evidence>
<feature type="short sequence motif" description="'HIGH' region" evidence="11">
    <location>
        <begin position="45"/>
        <end position="55"/>
    </location>
</feature>
<keyword evidence="6 11" id="KW-0067">ATP-binding</keyword>
<keyword evidence="4 11" id="KW-0436">Ligase</keyword>
<dbReference type="GO" id="GO:0004832">
    <property type="term" value="F:valine-tRNA ligase activity"/>
    <property type="evidence" value="ECO:0007669"/>
    <property type="project" value="UniProtKB-UniRule"/>
</dbReference>
<dbReference type="Gene3D" id="3.90.740.10">
    <property type="entry name" value="Valyl/Leucyl/Isoleucyl-tRNA synthetase, editing domain"/>
    <property type="match status" value="2"/>
</dbReference>
<keyword evidence="5 11" id="KW-0547">Nucleotide-binding</keyword>
<dbReference type="EC" id="6.1.1.9" evidence="11"/>
<dbReference type="InterPro" id="IPR009008">
    <property type="entry name" value="Val/Leu/Ile-tRNA-synth_edit"/>
</dbReference>
<sequence length="853" mass="99684">MATTLNPKYDHQEVEKGLYEYWLEKDYFKATGKKEVPFTIVIPPPNVTGKLHLGHAWDGTLQDIIIRRKRMQGFDALFLPGMDHAGIATQAKVDERLKQMGKNRYEIGREGFLEQAWAWKEEYASFIKEQWKVLGLSLDYSRERFTLDQKLNDAVNHVFITLYNKGLIYRGNRIINWDVEAKTALSNIEVEFVETNGNLFYFRYPFTDNSGHLVIATTRPETMFADQALMVHPEDERYQAFVGKKVFIPGTKTEIPVITDDYVDMSFGTGVVKVTPAHDPNDFEVGKRHNLEMPLCMTEDGHMNELAGKYQNQERFLCRKNLVADLTALGLVEKIETHIHNVGHSERTGVVVEPRLSLQWFIRMKPLAEQAMEKATTEFVPKRFEKVYQNWLANMEDWCISRQLWWGHRIPVWFKEDEIKVQVECPGEGYVQDEDVLDTWFSSALWPFSTLGWPEKTADLERYYPTNVLVTGYDIILFWVTRMIFQGIEFTDQSPFHDVLIHGLVRDNQGRKMSKSLGNGVDPIEMSEKYGTDALRYFLSTNSAPGQDLRFETEKVESSWNFINKLWNIARFIMMNVTNSNREIDEEKLSLYDKYILERLDQVITDADLNYEKYEFGEVARTLYNFTWDEFASWYVEIAKVQLKTENKENTEAVLAYVLKAILKLMHPFMPFVTERIYQAFTEEESIVISAWPTINQAHNYDVVDQTKLIFDLISKTRNLRQEMNIAPSKPLQIEIKTNLSYLANEKPMLEYFLKTSELTIGTSQQITEETILITGSNYELYVLKSDIISKEDEEKKLRQELEHVKSELDRVVKMLSNENFIKRANPDKVKSEQEKRDNYQQQYDALLKRLNK</sequence>
<dbReference type="EMBL" id="FO681348">
    <property type="protein sequence ID" value="CCV65934.1"/>
    <property type="molecule type" value="Genomic_DNA"/>
</dbReference>
<dbReference type="InterPro" id="IPR037118">
    <property type="entry name" value="Val-tRNA_synth_C_sf"/>
</dbReference>
<evidence type="ECO:0000259" key="13">
    <source>
        <dbReference type="Pfam" id="PF08264"/>
    </source>
</evidence>
<dbReference type="PANTHER" id="PTHR11946">
    <property type="entry name" value="VALYL-TRNA SYNTHETASES"/>
    <property type="match status" value="1"/>
</dbReference>
<organism evidence="15 16">
    <name type="scientific">Acholeplasma brassicae</name>
    <dbReference type="NCBI Taxonomy" id="61635"/>
    <lineage>
        <taxon>Bacteria</taxon>
        <taxon>Bacillati</taxon>
        <taxon>Mycoplasmatota</taxon>
        <taxon>Mollicutes</taxon>
        <taxon>Acholeplasmatales</taxon>
        <taxon>Acholeplasmataceae</taxon>
        <taxon>Acholeplasma</taxon>
    </lineage>
</organism>
<evidence type="ECO:0000256" key="11">
    <source>
        <dbReference type="HAMAP-Rule" id="MF_02004"/>
    </source>
</evidence>
<comment type="subcellular location">
    <subcellularLocation>
        <location evidence="1 11">Cytoplasm</location>
    </subcellularLocation>
</comment>
<dbReference type="HAMAP" id="MF_02004">
    <property type="entry name" value="Val_tRNA_synth_type1"/>
    <property type="match status" value="1"/>
</dbReference>
<dbReference type="HOGENOM" id="CLU_001493_0_2_14"/>
<evidence type="ECO:0000256" key="5">
    <source>
        <dbReference type="ARBA" id="ARBA00022741"/>
    </source>
</evidence>
<dbReference type="NCBIfam" id="NF004349">
    <property type="entry name" value="PRK05729.1"/>
    <property type="match status" value="1"/>
</dbReference>
<evidence type="ECO:0000256" key="1">
    <source>
        <dbReference type="ARBA" id="ARBA00004496"/>
    </source>
</evidence>
<dbReference type="Gene3D" id="1.10.730.10">
    <property type="entry name" value="Isoleucyl-tRNA Synthetase, Domain 1"/>
    <property type="match status" value="1"/>
</dbReference>
<dbReference type="FunFam" id="3.40.50.620:FF:000098">
    <property type="entry name" value="Valine--tRNA ligase"/>
    <property type="match status" value="1"/>
</dbReference>
<reference evidence="15 16" key="1">
    <citation type="journal article" date="2013" name="J. Mol. Microbiol. Biotechnol.">
        <title>Analysis of the Complete Genomes of Acholeplasma brassicae , A. palmae and A. laidlawii and Their Comparison to the Obligate Parasites from ' Candidatus Phytoplasma'.</title>
        <authorList>
            <person name="Kube M."/>
            <person name="Siewert C."/>
            <person name="Migdoll A.M."/>
            <person name="Duduk B."/>
            <person name="Holz S."/>
            <person name="Rabus R."/>
            <person name="Seemuller E."/>
            <person name="Mitrovic J."/>
            <person name="Muller I."/>
            <person name="Buttner C."/>
            <person name="Reinhardt R."/>
        </authorList>
    </citation>
    <scope>NUCLEOTIDE SEQUENCE [LARGE SCALE GENOMIC DNA]</scope>
    <source>
        <strain evidence="16">0502</strain>
    </source>
</reference>
<evidence type="ECO:0000256" key="6">
    <source>
        <dbReference type="ARBA" id="ARBA00022840"/>
    </source>
</evidence>
<evidence type="ECO:0000259" key="14">
    <source>
        <dbReference type="Pfam" id="PF10458"/>
    </source>
</evidence>
<name>U4KT22_9MOLU</name>
<comment type="catalytic activity">
    <reaction evidence="10 11">
        <text>tRNA(Val) + L-valine + ATP = L-valyl-tRNA(Val) + AMP + diphosphate</text>
        <dbReference type="Rhea" id="RHEA:10704"/>
        <dbReference type="Rhea" id="RHEA-COMP:9672"/>
        <dbReference type="Rhea" id="RHEA-COMP:9708"/>
        <dbReference type="ChEBI" id="CHEBI:30616"/>
        <dbReference type="ChEBI" id="CHEBI:33019"/>
        <dbReference type="ChEBI" id="CHEBI:57762"/>
        <dbReference type="ChEBI" id="CHEBI:78442"/>
        <dbReference type="ChEBI" id="CHEBI:78537"/>
        <dbReference type="ChEBI" id="CHEBI:456215"/>
        <dbReference type="EC" id="6.1.1.9"/>
    </reaction>
</comment>
<keyword evidence="7 11" id="KW-0648">Protein biosynthesis</keyword>
<dbReference type="AlphaFoldDB" id="U4KT22"/>
<dbReference type="GO" id="GO:0002161">
    <property type="term" value="F:aminoacyl-tRNA deacylase activity"/>
    <property type="evidence" value="ECO:0007669"/>
    <property type="project" value="InterPro"/>
</dbReference>
<evidence type="ECO:0000256" key="8">
    <source>
        <dbReference type="ARBA" id="ARBA00023054"/>
    </source>
</evidence>
<gene>
    <name evidence="11 15" type="primary">valS</name>
    <name evidence="15" type="ORF">BN85309130</name>
</gene>
<dbReference type="Proteomes" id="UP000032737">
    <property type="component" value="Chromosome"/>
</dbReference>
<dbReference type="InterPro" id="IPR033705">
    <property type="entry name" value="Anticodon_Ia_Val"/>
</dbReference>
<dbReference type="InterPro" id="IPR014729">
    <property type="entry name" value="Rossmann-like_a/b/a_fold"/>
</dbReference>
<keyword evidence="8 11" id="KW-0175">Coiled coil</keyword>
<comment type="domain">
    <text evidence="11">The C-terminal coiled-coil domain is crucial for aminoacylation activity.</text>
</comment>
<evidence type="ECO:0000313" key="16">
    <source>
        <dbReference type="Proteomes" id="UP000032737"/>
    </source>
</evidence>
<dbReference type="KEGG" id="abra:BN85309130"/>
<dbReference type="GO" id="GO:0005524">
    <property type="term" value="F:ATP binding"/>
    <property type="evidence" value="ECO:0007669"/>
    <property type="project" value="UniProtKB-UniRule"/>
</dbReference>
<dbReference type="PROSITE" id="PS00178">
    <property type="entry name" value="AA_TRNA_LIGASE_I"/>
    <property type="match status" value="1"/>
</dbReference>
<dbReference type="InterPro" id="IPR002303">
    <property type="entry name" value="Valyl-tRNA_ligase"/>
</dbReference>
<dbReference type="GO" id="GO:0005829">
    <property type="term" value="C:cytosol"/>
    <property type="evidence" value="ECO:0007669"/>
    <property type="project" value="TreeGrafter"/>
</dbReference>
<dbReference type="OrthoDB" id="9810365at2"/>
<dbReference type="InterPro" id="IPR001412">
    <property type="entry name" value="aa-tRNA-synth_I_CS"/>
</dbReference>
<dbReference type="CDD" id="cd00817">
    <property type="entry name" value="ValRS_core"/>
    <property type="match status" value="1"/>
</dbReference>
<feature type="short sequence motif" description="'KMSKS' region" evidence="11">
    <location>
        <begin position="512"/>
        <end position="516"/>
    </location>
</feature>
<feature type="domain" description="Valyl-tRNA synthetase tRNA-binding arm" evidence="14">
    <location>
        <begin position="792"/>
        <end position="853"/>
    </location>
</feature>
<dbReference type="SUPFAM" id="SSF47323">
    <property type="entry name" value="Anticodon-binding domain of a subclass of class I aminoacyl-tRNA synthetases"/>
    <property type="match status" value="1"/>
</dbReference>
<evidence type="ECO:0000256" key="7">
    <source>
        <dbReference type="ARBA" id="ARBA00022917"/>
    </source>
</evidence>
<dbReference type="InterPro" id="IPR013155">
    <property type="entry name" value="M/V/L/I-tRNA-synth_anticd-bd"/>
</dbReference>
<evidence type="ECO:0000256" key="4">
    <source>
        <dbReference type="ARBA" id="ARBA00022598"/>
    </source>
</evidence>
<comment type="subunit">
    <text evidence="2 11">Monomer.</text>
</comment>
<keyword evidence="3 11" id="KW-0963">Cytoplasm</keyword>
<dbReference type="PRINTS" id="PR00986">
    <property type="entry name" value="TRNASYNTHVAL"/>
</dbReference>
<evidence type="ECO:0000256" key="2">
    <source>
        <dbReference type="ARBA" id="ARBA00011245"/>
    </source>
</evidence>
<feature type="domain" description="Methionyl/Valyl/Leucyl/Isoleucyl-tRNA synthetase anticodon-binding" evidence="13">
    <location>
        <begin position="593"/>
        <end position="736"/>
    </location>
</feature>
<evidence type="ECO:0000259" key="12">
    <source>
        <dbReference type="Pfam" id="PF00133"/>
    </source>
</evidence>
<keyword evidence="16" id="KW-1185">Reference proteome</keyword>
<dbReference type="FunFam" id="1.10.730.10:FF:000014">
    <property type="entry name" value="Valine--tRNA ligase"/>
    <property type="match status" value="1"/>
</dbReference>
<dbReference type="InterPro" id="IPR002300">
    <property type="entry name" value="aa-tRNA-synth_Ia"/>
</dbReference>
<dbReference type="InterPro" id="IPR010978">
    <property type="entry name" value="tRNA-bd_arm"/>
</dbReference>
<dbReference type="SUPFAM" id="SSF50677">
    <property type="entry name" value="ValRS/IleRS/LeuRS editing domain"/>
    <property type="match status" value="1"/>
</dbReference>
<dbReference type="InterPro" id="IPR019499">
    <property type="entry name" value="Val-tRNA_synth_tRNA-bd"/>
</dbReference>
<dbReference type="GO" id="GO:0006438">
    <property type="term" value="P:valyl-tRNA aminoacylation"/>
    <property type="evidence" value="ECO:0007669"/>
    <property type="project" value="UniProtKB-UniRule"/>
</dbReference>
<comment type="function">
    <text evidence="11">Catalyzes the attachment of valine to tRNA(Val). As ValRS can inadvertently accommodate and process structurally similar amino acids such as threonine, to avoid such errors, it has a 'posttransfer' editing activity that hydrolyzes mischarged Thr-tRNA(Val) in a tRNA-dependent manner.</text>
</comment>
<dbReference type="STRING" id="61635.BN85309130"/>
<accession>U4KT22</accession>
<dbReference type="RefSeq" id="WP_030004796.1">
    <property type="nucleotide sequence ID" value="NC_022549.1"/>
</dbReference>
<dbReference type="SUPFAM" id="SSF46589">
    <property type="entry name" value="tRNA-binding arm"/>
    <property type="match status" value="1"/>
</dbReference>
<evidence type="ECO:0000256" key="9">
    <source>
        <dbReference type="ARBA" id="ARBA00023146"/>
    </source>
</evidence>
<evidence type="ECO:0000256" key="10">
    <source>
        <dbReference type="ARBA" id="ARBA00047552"/>
    </source>
</evidence>
<feature type="domain" description="Aminoacyl-tRNA synthetase class Ia" evidence="12">
    <location>
        <begin position="18"/>
        <end position="422"/>
    </location>
</feature>
<comment type="similarity">
    <text evidence="11">Belongs to the class-I aminoacyl-tRNA synthetase family. ValS type 1 subfamily.</text>
</comment>
<dbReference type="FunFam" id="3.40.50.620:FF:000032">
    <property type="entry name" value="Valine--tRNA ligase"/>
    <property type="match status" value="1"/>
</dbReference>
<dbReference type="NCBIfam" id="TIGR00422">
    <property type="entry name" value="valS"/>
    <property type="match status" value="1"/>
</dbReference>
<dbReference type="PANTHER" id="PTHR11946:SF93">
    <property type="entry name" value="VALINE--TRNA LIGASE, CHLOROPLASTIC_MITOCHONDRIAL 2"/>
    <property type="match status" value="1"/>
</dbReference>
<dbReference type="SUPFAM" id="SSF52374">
    <property type="entry name" value="Nucleotidylyl transferase"/>
    <property type="match status" value="1"/>
</dbReference>
<dbReference type="InterPro" id="IPR009080">
    <property type="entry name" value="tRNAsynth_Ia_anticodon-bd"/>
</dbReference>
<dbReference type="CDD" id="cd07962">
    <property type="entry name" value="Anticodon_Ia_Val"/>
    <property type="match status" value="1"/>
</dbReference>
<evidence type="ECO:0000256" key="3">
    <source>
        <dbReference type="ARBA" id="ARBA00022490"/>
    </source>
</evidence>
<protein>
    <recommendedName>
        <fullName evidence="11">Valine--tRNA ligase</fullName>
        <ecNumber evidence="11">6.1.1.9</ecNumber>
    </recommendedName>
    <alternativeName>
        <fullName evidence="11">Valyl-tRNA synthetase</fullName>
        <shortName evidence="11">ValRS</shortName>
    </alternativeName>
</protein>
<dbReference type="Pfam" id="PF00133">
    <property type="entry name" value="tRNA-synt_1"/>
    <property type="match status" value="1"/>
</dbReference>
<dbReference type="Pfam" id="PF08264">
    <property type="entry name" value="Anticodon_1"/>
    <property type="match status" value="1"/>
</dbReference>